<feature type="domain" description="Thiamine phosphate synthase/TenI" evidence="12">
    <location>
        <begin position="15"/>
        <end position="188"/>
    </location>
</feature>
<feature type="binding site" evidence="9">
    <location>
        <position position="66"/>
    </location>
    <ligand>
        <name>Mg(2+)</name>
        <dbReference type="ChEBI" id="CHEBI:18420"/>
    </ligand>
</feature>
<evidence type="ECO:0000256" key="9">
    <source>
        <dbReference type="HAMAP-Rule" id="MF_00097"/>
    </source>
</evidence>
<dbReference type="InterPro" id="IPR034291">
    <property type="entry name" value="TMP_synthase"/>
</dbReference>
<comment type="pathway">
    <text evidence="1 9 11">Cofactor biosynthesis; thiamine diphosphate biosynthesis; thiamine phosphate from 4-amino-2-methyl-5-diphosphomethylpyrimidine and 4-methyl-5-(2-phosphoethyl)-thiazole: step 1/1.</text>
</comment>
<dbReference type="CDD" id="cd00564">
    <property type="entry name" value="TMP_TenI"/>
    <property type="match status" value="1"/>
</dbReference>
<dbReference type="GO" id="GO:0009229">
    <property type="term" value="P:thiamine diphosphate biosynthetic process"/>
    <property type="evidence" value="ECO:0007669"/>
    <property type="project" value="UniProtKB-UniRule"/>
</dbReference>
<dbReference type="SUPFAM" id="SSF51391">
    <property type="entry name" value="Thiamin phosphate synthase"/>
    <property type="match status" value="1"/>
</dbReference>
<feature type="binding site" evidence="9">
    <location>
        <position position="166"/>
    </location>
    <ligand>
        <name>2-[(2R,5Z)-2-carboxy-4-methylthiazol-5(2H)-ylidene]ethyl phosphate</name>
        <dbReference type="ChEBI" id="CHEBI:62899"/>
    </ligand>
</feature>
<keyword evidence="5 9" id="KW-0784">Thiamine biosynthesis</keyword>
<evidence type="ECO:0000256" key="6">
    <source>
        <dbReference type="ARBA" id="ARBA00047334"/>
    </source>
</evidence>
<evidence type="ECO:0000256" key="7">
    <source>
        <dbReference type="ARBA" id="ARBA00047851"/>
    </source>
</evidence>
<comment type="cofactor">
    <cofactor evidence="9">
        <name>Mg(2+)</name>
        <dbReference type="ChEBI" id="CHEBI:18420"/>
    </cofactor>
    <text evidence="9">Binds 1 Mg(2+) ion per subunit.</text>
</comment>
<evidence type="ECO:0000313" key="16">
    <source>
        <dbReference type="Proteomes" id="UP000198424"/>
    </source>
</evidence>
<feature type="binding site" evidence="9">
    <location>
        <position position="133"/>
    </location>
    <ligand>
        <name>4-amino-2-methyl-5-(diphosphooxymethyl)pyrimidine</name>
        <dbReference type="ChEBI" id="CHEBI:57841"/>
    </ligand>
</feature>
<dbReference type="PANTHER" id="PTHR20857:SF15">
    <property type="entry name" value="THIAMINE-PHOSPHATE SYNTHASE"/>
    <property type="match status" value="1"/>
</dbReference>
<comment type="caution">
    <text evidence="13">The sequence shown here is derived from an EMBL/GenBank/DDBJ whole genome shotgun (WGS) entry which is preliminary data.</text>
</comment>
<keyword evidence="4 9" id="KW-0460">Magnesium</keyword>
<feature type="binding site" evidence="9">
    <location>
        <position position="85"/>
    </location>
    <ligand>
        <name>Mg(2+)</name>
        <dbReference type="ChEBI" id="CHEBI:18420"/>
    </ligand>
</feature>
<evidence type="ECO:0000256" key="5">
    <source>
        <dbReference type="ARBA" id="ARBA00022977"/>
    </source>
</evidence>
<evidence type="ECO:0000313" key="13">
    <source>
        <dbReference type="EMBL" id="KFF15241.1"/>
    </source>
</evidence>
<dbReference type="Proteomes" id="UP000028712">
    <property type="component" value="Unassembled WGS sequence"/>
</dbReference>
<feature type="binding site" evidence="9">
    <location>
        <begin position="33"/>
        <end position="37"/>
    </location>
    <ligand>
        <name>4-amino-2-methyl-5-(diphosphooxymethyl)pyrimidine</name>
        <dbReference type="ChEBI" id="CHEBI:57841"/>
    </ligand>
</feature>
<evidence type="ECO:0000259" key="12">
    <source>
        <dbReference type="Pfam" id="PF02581"/>
    </source>
</evidence>
<keyword evidence="16" id="KW-1185">Reference proteome</keyword>
<evidence type="ECO:0000256" key="11">
    <source>
        <dbReference type="RuleBase" id="RU004253"/>
    </source>
</evidence>
<evidence type="ECO:0000256" key="10">
    <source>
        <dbReference type="RuleBase" id="RU003826"/>
    </source>
</evidence>
<dbReference type="OrthoDB" id="9812206at2"/>
<dbReference type="Proteomes" id="UP000198424">
    <property type="component" value="Unassembled WGS sequence"/>
</dbReference>
<keyword evidence="2 9" id="KW-0808">Transferase</keyword>
<organism evidence="13 15">
    <name type="scientific">Flavobacterium hydatis</name>
    <name type="common">Cytophaga aquatilis</name>
    <dbReference type="NCBI Taxonomy" id="991"/>
    <lineage>
        <taxon>Bacteria</taxon>
        <taxon>Pseudomonadati</taxon>
        <taxon>Bacteroidota</taxon>
        <taxon>Flavobacteriia</taxon>
        <taxon>Flavobacteriales</taxon>
        <taxon>Flavobacteriaceae</taxon>
        <taxon>Flavobacterium</taxon>
    </lineage>
</organism>
<gene>
    <name evidence="9" type="primary">thiE</name>
    <name evidence="14" type="ORF">B0A62_14330</name>
    <name evidence="13" type="ORF">IW20_14885</name>
</gene>
<name>A0A086AEX7_FLAHY</name>
<evidence type="ECO:0000256" key="1">
    <source>
        <dbReference type="ARBA" id="ARBA00005165"/>
    </source>
</evidence>
<dbReference type="GO" id="GO:0004789">
    <property type="term" value="F:thiamine-phosphate diphosphorylase activity"/>
    <property type="evidence" value="ECO:0007669"/>
    <property type="project" value="UniProtKB-UniRule"/>
</dbReference>
<dbReference type="InterPro" id="IPR022998">
    <property type="entry name" value="ThiamineP_synth_TenI"/>
</dbReference>
<dbReference type="NCBIfam" id="TIGR00693">
    <property type="entry name" value="thiE"/>
    <property type="match status" value="1"/>
</dbReference>
<evidence type="ECO:0000313" key="14">
    <source>
        <dbReference type="EMBL" id="OXA93008.1"/>
    </source>
</evidence>
<comment type="similarity">
    <text evidence="9 10">Belongs to the thiamine-phosphate synthase family.</text>
</comment>
<dbReference type="InterPro" id="IPR013785">
    <property type="entry name" value="Aldolase_TIM"/>
</dbReference>
<proteinExistence type="inferred from homology"/>
<feature type="binding site" evidence="9">
    <location>
        <position position="65"/>
    </location>
    <ligand>
        <name>4-amino-2-methyl-5-(diphosphooxymethyl)pyrimidine</name>
        <dbReference type="ChEBI" id="CHEBI:57841"/>
    </ligand>
</feature>
<dbReference type="HAMAP" id="MF_00097">
    <property type="entry name" value="TMP_synthase"/>
    <property type="match status" value="1"/>
</dbReference>
<sequence>MYNKLQYISQGNTIEAQLYNIHEALDNGCDWVQMRFKNQTAKNAFALAEAVKFLCEEYLANFIINDNVYLAQQIAADGVHLGLSDTKIEDARAILGNTKIIGGTANTFEDISNHIKNGCDYIGLGPFQFTKTKEKLSPILGLEGYYEIMQKIKSNNLQIPIYAIGGITLENVDQLIETGIHGIAVSGMITKSPEKGKLITQLNEKLYANVII</sequence>
<evidence type="ECO:0000256" key="3">
    <source>
        <dbReference type="ARBA" id="ARBA00022723"/>
    </source>
</evidence>
<evidence type="ECO:0000256" key="2">
    <source>
        <dbReference type="ARBA" id="ARBA00022679"/>
    </source>
</evidence>
<dbReference type="GO" id="GO:0005737">
    <property type="term" value="C:cytoplasm"/>
    <property type="evidence" value="ECO:0007669"/>
    <property type="project" value="TreeGrafter"/>
</dbReference>
<dbReference type="PANTHER" id="PTHR20857">
    <property type="entry name" value="THIAMINE-PHOSPHATE PYROPHOSPHORYLASE"/>
    <property type="match status" value="1"/>
</dbReference>
<dbReference type="eggNOG" id="COG0352">
    <property type="taxonomic scope" value="Bacteria"/>
</dbReference>
<feature type="binding site" evidence="9">
    <location>
        <begin position="130"/>
        <end position="132"/>
    </location>
    <ligand>
        <name>2-[(2R,5Z)-2-carboxy-4-methylthiazol-5(2H)-ylidene]ethyl phosphate</name>
        <dbReference type="ChEBI" id="CHEBI:62899"/>
    </ligand>
</feature>
<dbReference type="GO" id="GO:0009228">
    <property type="term" value="P:thiamine biosynthetic process"/>
    <property type="evidence" value="ECO:0007669"/>
    <property type="project" value="UniProtKB-KW"/>
</dbReference>
<evidence type="ECO:0000313" key="15">
    <source>
        <dbReference type="Proteomes" id="UP000028712"/>
    </source>
</evidence>
<dbReference type="EC" id="2.5.1.3" evidence="9"/>
<dbReference type="AlphaFoldDB" id="A0A086AEX7"/>
<dbReference type="UniPathway" id="UPA00060">
    <property type="reaction ID" value="UER00141"/>
</dbReference>
<comment type="catalytic activity">
    <reaction evidence="7 9 10">
        <text>2-(2-carboxy-4-methylthiazol-5-yl)ethyl phosphate + 4-amino-2-methyl-5-(diphosphooxymethyl)pyrimidine + 2 H(+) = thiamine phosphate + CO2 + diphosphate</text>
        <dbReference type="Rhea" id="RHEA:47848"/>
        <dbReference type="ChEBI" id="CHEBI:15378"/>
        <dbReference type="ChEBI" id="CHEBI:16526"/>
        <dbReference type="ChEBI" id="CHEBI:33019"/>
        <dbReference type="ChEBI" id="CHEBI:37575"/>
        <dbReference type="ChEBI" id="CHEBI:57841"/>
        <dbReference type="ChEBI" id="CHEBI:62890"/>
        <dbReference type="EC" id="2.5.1.3"/>
    </reaction>
</comment>
<dbReference type="EMBL" id="MUGY01000018">
    <property type="protein sequence ID" value="OXA93008.1"/>
    <property type="molecule type" value="Genomic_DNA"/>
</dbReference>
<accession>A0A086AEX7</accession>
<feature type="binding site" evidence="9">
    <location>
        <position position="104"/>
    </location>
    <ligand>
        <name>4-amino-2-methyl-5-(diphosphooxymethyl)pyrimidine</name>
        <dbReference type="ChEBI" id="CHEBI:57841"/>
    </ligand>
</feature>
<comment type="function">
    <text evidence="9">Condenses 4-methyl-5-(beta-hydroxyethyl)thiazole monophosphate (THZ-P) and 2-methyl-4-amino-5-hydroxymethyl pyrimidine pyrophosphate (HMP-PP) to form thiamine monophosphate (TMP).</text>
</comment>
<dbReference type="EMBL" id="JPRM01000023">
    <property type="protein sequence ID" value="KFF15241.1"/>
    <property type="molecule type" value="Genomic_DNA"/>
</dbReference>
<dbReference type="Gene3D" id="3.20.20.70">
    <property type="entry name" value="Aldolase class I"/>
    <property type="match status" value="1"/>
</dbReference>
<reference evidence="14 16" key="2">
    <citation type="submission" date="2016-11" db="EMBL/GenBank/DDBJ databases">
        <title>Whole genomes of Flavobacteriaceae.</title>
        <authorList>
            <person name="Stine C."/>
            <person name="Li C."/>
            <person name="Tadesse D."/>
        </authorList>
    </citation>
    <scope>NUCLEOTIDE SEQUENCE [LARGE SCALE GENOMIC DNA]</scope>
    <source>
        <strain evidence="14 16">ATCC 29551</strain>
    </source>
</reference>
<dbReference type="RefSeq" id="WP_035623653.1">
    <property type="nucleotide sequence ID" value="NZ_JBEWQG010000015.1"/>
</dbReference>
<dbReference type="InterPro" id="IPR036206">
    <property type="entry name" value="ThiamineP_synth_sf"/>
</dbReference>
<protein>
    <recommendedName>
        <fullName evidence="9">Thiamine-phosphate synthase</fullName>
        <shortName evidence="9">TP synthase</shortName>
        <shortName evidence="9">TPS</shortName>
        <ecNumber evidence="9">2.5.1.3</ecNumber>
    </recommendedName>
    <alternativeName>
        <fullName evidence="9">Thiamine-phosphate pyrophosphorylase</fullName>
        <shortName evidence="9">TMP pyrophosphorylase</shortName>
        <shortName evidence="9">TMP-PPase</shortName>
    </alternativeName>
</protein>
<comment type="catalytic activity">
    <reaction evidence="6 9 10">
        <text>4-methyl-5-(2-phosphooxyethyl)-thiazole + 4-amino-2-methyl-5-(diphosphooxymethyl)pyrimidine + H(+) = thiamine phosphate + diphosphate</text>
        <dbReference type="Rhea" id="RHEA:22328"/>
        <dbReference type="ChEBI" id="CHEBI:15378"/>
        <dbReference type="ChEBI" id="CHEBI:33019"/>
        <dbReference type="ChEBI" id="CHEBI:37575"/>
        <dbReference type="ChEBI" id="CHEBI:57841"/>
        <dbReference type="ChEBI" id="CHEBI:58296"/>
        <dbReference type="EC" id="2.5.1.3"/>
    </reaction>
</comment>
<keyword evidence="3 9" id="KW-0479">Metal-binding</keyword>
<comment type="caution">
    <text evidence="9">Lacks conserved residue(s) required for the propagation of feature annotation.</text>
</comment>
<dbReference type="NCBIfam" id="NF000736">
    <property type="entry name" value="PRK00043.2-3"/>
    <property type="match status" value="1"/>
</dbReference>
<dbReference type="Pfam" id="PF02581">
    <property type="entry name" value="TMP-TENI"/>
    <property type="match status" value="1"/>
</dbReference>
<evidence type="ECO:0000256" key="4">
    <source>
        <dbReference type="ARBA" id="ARBA00022842"/>
    </source>
</evidence>
<reference evidence="13 15" key="1">
    <citation type="submission" date="2014-07" db="EMBL/GenBank/DDBJ databases">
        <title>Genome of Flavobacterium hydatis DSM 2063.</title>
        <authorList>
            <person name="Pipes S.E."/>
            <person name="Stropko S.J."/>
            <person name="Newman J.D."/>
        </authorList>
    </citation>
    <scope>NUCLEOTIDE SEQUENCE [LARGE SCALE GENOMIC DNA]</scope>
    <source>
        <strain evidence="13 15">DSM 2063</strain>
    </source>
</reference>
<comment type="catalytic activity">
    <reaction evidence="8 9 10">
        <text>2-[(2R,5Z)-2-carboxy-4-methylthiazol-5(2H)-ylidene]ethyl phosphate + 4-amino-2-methyl-5-(diphosphooxymethyl)pyrimidine + 2 H(+) = thiamine phosphate + CO2 + diphosphate</text>
        <dbReference type="Rhea" id="RHEA:47844"/>
        <dbReference type="ChEBI" id="CHEBI:15378"/>
        <dbReference type="ChEBI" id="CHEBI:16526"/>
        <dbReference type="ChEBI" id="CHEBI:33019"/>
        <dbReference type="ChEBI" id="CHEBI:37575"/>
        <dbReference type="ChEBI" id="CHEBI:57841"/>
        <dbReference type="ChEBI" id="CHEBI:62899"/>
        <dbReference type="EC" id="2.5.1.3"/>
    </reaction>
</comment>
<evidence type="ECO:0000256" key="8">
    <source>
        <dbReference type="ARBA" id="ARBA00047883"/>
    </source>
</evidence>
<dbReference type="GO" id="GO:0000287">
    <property type="term" value="F:magnesium ion binding"/>
    <property type="evidence" value="ECO:0007669"/>
    <property type="project" value="UniProtKB-UniRule"/>
</dbReference>
<dbReference type="STRING" id="991.IW20_14885"/>